<keyword evidence="3" id="KW-0378">Hydrolase</keyword>
<dbReference type="AlphaFoldDB" id="A0A6I6JUM7"/>
<keyword evidence="1" id="KW-0732">Signal</keyword>
<dbReference type="Pfam" id="PF00884">
    <property type="entry name" value="Sulfatase"/>
    <property type="match status" value="1"/>
</dbReference>
<dbReference type="InterPro" id="IPR052701">
    <property type="entry name" value="GAG_Ulvan_Degrading_Sulfatases"/>
</dbReference>
<dbReference type="SUPFAM" id="SSF53649">
    <property type="entry name" value="Alkaline phosphatase-like"/>
    <property type="match status" value="1"/>
</dbReference>
<keyword evidence="4" id="KW-1185">Reference proteome</keyword>
<dbReference type="RefSeq" id="WP_158867410.1">
    <property type="nucleotide sequence ID" value="NZ_CP046401.1"/>
</dbReference>
<dbReference type="PANTHER" id="PTHR43751:SF3">
    <property type="entry name" value="SULFATASE N-TERMINAL DOMAIN-CONTAINING PROTEIN"/>
    <property type="match status" value="1"/>
</dbReference>
<dbReference type="PANTHER" id="PTHR43751">
    <property type="entry name" value="SULFATASE"/>
    <property type="match status" value="1"/>
</dbReference>
<organism evidence="3 4">
    <name type="scientific">Maribellus comscasis</name>
    <dbReference type="NCBI Taxonomy" id="2681766"/>
    <lineage>
        <taxon>Bacteria</taxon>
        <taxon>Pseudomonadati</taxon>
        <taxon>Bacteroidota</taxon>
        <taxon>Bacteroidia</taxon>
        <taxon>Marinilabiliales</taxon>
        <taxon>Prolixibacteraceae</taxon>
        <taxon>Maribellus</taxon>
    </lineage>
</organism>
<sequence length="474" mass="53309">MKNKVILLIFFIAFCASVGKTAPNKKGTKPNIIYILADDLGYGDLGCYGQEVIKTPNIDNLAREGMQFTQHYAGSTVCAPSRSTLLTGQHTGHTYVRFNGDFQMRPDPEDITVARYLKEAGYATAMIGKSSTGCLTTPGQPNEKGFDLFFGYLGHGQAHAYFPKYLHRNREQIDFPGNGGSETWRGKTYSPDLMLEEALEFIKEEKEKDKPFFLFYASTLPHAQMWAPEEFEKPYKGKFEETPFMGKKTGRSPHYGVTLTPNATTAAMISRLDWEVGKILEQLKKMGIDDNTVIMFSSDNGPHQEGGRSPEFFNSSGPFRGIKRDLYEGGIRMPFIVKWPGTVEPGAKSEHISAFWDVLPTLTDIAGAKTPKDIDGISFLPTLKGKAKKQKEHEYLYWEFYERGGKQAVRKGNWKAIKQNVSKNPGVAIELYDLSKDPKELNNLADDHPRIVKEMAEIFNTARVESSLKPLFKY</sequence>
<gene>
    <name evidence="3" type="ORF">GM418_14210</name>
</gene>
<feature type="domain" description="Sulfatase N-terminal" evidence="2">
    <location>
        <begin position="30"/>
        <end position="367"/>
    </location>
</feature>
<dbReference type="Proteomes" id="UP000428260">
    <property type="component" value="Chromosome"/>
</dbReference>
<evidence type="ECO:0000256" key="1">
    <source>
        <dbReference type="SAM" id="SignalP"/>
    </source>
</evidence>
<evidence type="ECO:0000313" key="4">
    <source>
        <dbReference type="Proteomes" id="UP000428260"/>
    </source>
</evidence>
<dbReference type="Gene3D" id="3.30.1120.10">
    <property type="match status" value="1"/>
</dbReference>
<dbReference type="InterPro" id="IPR017850">
    <property type="entry name" value="Alkaline_phosphatase_core_sf"/>
</dbReference>
<dbReference type="GO" id="GO:0016740">
    <property type="term" value="F:transferase activity"/>
    <property type="evidence" value="ECO:0007669"/>
    <property type="project" value="UniProtKB-KW"/>
</dbReference>
<feature type="signal peptide" evidence="1">
    <location>
        <begin position="1"/>
        <end position="22"/>
    </location>
</feature>
<evidence type="ECO:0000259" key="2">
    <source>
        <dbReference type="Pfam" id="PF00884"/>
    </source>
</evidence>
<dbReference type="EMBL" id="CP046401">
    <property type="protein sequence ID" value="QGY44780.1"/>
    <property type="molecule type" value="Genomic_DNA"/>
</dbReference>
<reference evidence="3 4" key="1">
    <citation type="submission" date="2019-11" db="EMBL/GenBank/DDBJ databases">
        <authorList>
            <person name="Zheng R.K."/>
            <person name="Sun C.M."/>
        </authorList>
    </citation>
    <scope>NUCLEOTIDE SEQUENCE [LARGE SCALE GENOMIC DNA]</scope>
    <source>
        <strain evidence="3 4">WC007</strain>
    </source>
</reference>
<dbReference type="CDD" id="cd16145">
    <property type="entry name" value="ARS_like"/>
    <property type="match status" value="1"/>
</dbReference>
<name>A0A6I6JUM7_9BACT</name>
<protein>
    <submittedName>
        <fullName evidence="3">Sulfatase-like hydrolase/transferase</fullName>
    </submittedName>
</protein>
<proteinExistence type="predicted"/>
<keyword evidence="3" id="KW-0808">Transferase</keyword>
<feature type="chain" id="PRO_5026248536" evidence="1">
    <location>
        <begin position="23"/>
        <end position="474"/>
    </location>
</feature>
<dbReference type="InterPro" id="IPR000917">
    <property type="entry name" value="Sulfatase_N"/>
</dbReference>
<accession>A0A6I6JUM7</accession>
<dbReference type="GO" id="GO:0016787">
    <property type="term" value="F:hydrolase activity"/>
    <property type="evidence" value="ECO:0007669"/>
    <property type="project" value="UniProtKB-KW"/>
</dbReference>
<evidence type="ECO:0000313" key="3">
    <source>
        <dbReference type="EMBL" id="QGY44780.1"/>
    </source>
</evidence>
<dbReference type="KEGG" id="mcos:GM418_14210"/>
<dbReference type="Gene3D" id="3.40.720.10">
    <property type="entry name" value="Alkaline Phosphatase, subunit A"/>
    <property type="match status" value="1"/>
</dbReference>